<reference evidence="4 5" key="1">
    <citation type="submission" date="2019-03" db="EMBL/GenBank/DDBJ databases">
        <title>Freshwater and sediment microbial communities from various areas in North America, analyzing microbe dynamics in response to fracking.</title>
        <authorList>
            <person name="Lamendella R."/>
        </authorList>
    </citation>
    <scope>NUCLEOTIDE SEQUENCE [LARGE SCALE GENOMIC DNA]</scope>
    <source>
        <strain evidence="4 5">74A</strain>
    </source>
</reference>
<dbReference type="RefSeq" id="WP_133039069.1">
    <property type="nucleotide sequence ID" value="NZ_SLWF01000014.1"/>
</dbReference>
<evidence type="ECO:0000313" key="5">
    <source>
        <dbReference type="Proteomes" id="UP000294832"/>
    </source>
</evidence>
<keyword evidence="5" id="KW-1185">Reference proteome</keyword>
<sequence length="229" mass="26597">MSRTKRLLELLEILRAHRYPVTASTISERLSVSVRTVYRDISELQQQGVRIEGGAGIGYIIKSDYHLPPLMFSAHEINALTLGLNWVCQNTDTDFKKIAKNAIAKIHAVIPDNLREHIEYQSLITGPDNTEEKFFCDIRHSINTCSKAKLRYIDKKSTVSSRTIWPIALAYMDSCWLLVGWCEMRNDFRHFRTDRILDFSPMDARYDERRSVLLNRWRKAEGISIGQEY</sequence>
<dbReference type="PANTHER" id="PTHR34580:SF3">
    <property type="entry name" value="PROTEIN PAFB"/>
    <property type="match status" value="1"/>
</dbReference>
<proteinExistence type="predicted"/>
<dbReference type="GO" id="GO:0003677">
    <property type="term" value="F:DNA binding"/>
    <property type="evidence" value="ECO:0007669"/>
    <property type="project" value="UniProtKB-KW"/>
</dbReference>
<dbReference type="Gene3D" id="1.10.10.10">
    <property type="entry name" value="Winged helix-like DNA-binding domain superfamily/Winged helix DNA-binding domain"/>
    <property type="match status" value="1"/>
</dbReference>
<dbReference type="Pfam" id="PF13280">
    <property type="entry name" value="WYL"/>
    <property type="match status" value="1"/>
</dbReference>
<protein>
    <submittedName>
        <fullName evidence="4">Putative DNA-binding transcriptional regulator YafY</fullName>
    </submittedName>
</protein>
<dbReference type="Pfam" id="PF08279">
    <property type="entry name" value="HTH_11"/>
    <property type="match status" value="1"/>
</dbReference>
<keyword evidence="4" id="KW-0238">DNA-binding</keyword>
<organism evidence="4 5">
    <name type="scientific">Shewanella fodinae</name>
    <dbReference type="NCBI Taxonomy" id="552357"/>
    <lineage>
        <taxon>Bacteria</taxon>
        <taxon>Pseudomonadati</taxon>
        <taxon>Pseudomonadota</taxon>
        <taxon>Gammaproteobacteria</taxon>
        <taxon>Alteromonadales</taxon>
        <taxon>Shewanellaceae</taxon>
        <taxon>Shewanella</taxon>
    </lineage>
</organism>
<dbReference type="PROSITE" id="PS52050">
    <property type="entry name" value="WYL"/>
    <property type="match status" value="1"/>
</dbReference>
<gene>
    <name evidence="4" type="ORF">EDC91_11411</name>
</gene>
<dbReference type="InterPro" id="IPR051534">
    <property type="entry name" value="CBASS_pafABC_assoc_protein"/>
</dbReference>
<dbReference type="InterPro" id="IPR036388">
    <property type="entry name" value="WH-like_DNA-bd_sf"/>
</dbReference>
<dbReference type="OrthoDB" id="9807255at2"/>
<dbReference type="InterPro" id="IPR001034">
    <property type="entry name" value="DeoR_HTH"/>
</dbReference>
<dbReference type="AlphaFoldDB" id="A0A4R2FEV3"/>
<evidence type="ECO:0000256" key="1">
    <source>
        <dbReference type="ARBA" id="ARBA00023015"/>
    </source>
</evidence>
<keyword evidence="2" id="KW-0804">Transcription</keyword>
<dbReference type="InterPro" id="IPR013196">
    <property type="entry name" value="HTH_11"/>
</dbReference>
<feature type="domain" description="HTH deoR-type" evidence="3">
    <location>
        <begin position="6"/>
        <end position="57"/>
    </location>
</feature>
<evidence type="ECO:0000313" key="4">
    <source>
        <dbReference type="EMBL" id="TCN83616.1"/>
    </source>
</evidence>
<accession>A0A4R2FEV3</accession>
<dbReference type="PANTHER" id="PTHR34580">
    <property type="match status" value="1"/>
</dbReference>
<dbReference type="InterPro" id="IPR036390">
    <property type="entry name" value="WH_DNA-bd_sf"/>
</dbReference>
<dbReference type="Proteomes" id="UP000294832">
    <property type="component" value="Unassembled WGS sequence"/>
</dbReference>
<evidence type="ECO:0000256" key="2">
    <source>
        <dbReference type="ARBA" id="ARBA00023163"/>
    </source>
</evidence>
<evidence type="ECO:0000259" key="3">
    <source>
        <dbReference type="SMART" id="SM00420"/>
    </source>
</evidence>
<keyword evidence="1" id="KW-0805">Transcription regulation</keyword>
<dbReference type="InterPro" id="IPR026881">
    <property type="entry name" value="WYL_dom"/>
</dbReference>
<dbReference type="SUPFAM" id="SSF46785">
    <property type="entry name" value="Winged helix' DNA-binding domain"/>
    <property type="match status" value="1"/>
</dbReference>
<dbReference type="GO" id="GO:0003700">
    <property type="term" value="F:DNA-binding transcription factor activity"/>
    <property type="evidence" value="ECO:0007669"/>
    <property type="project" value="InterPro"/>
</dbReference>
<name>A0A4R2FEV3_9GAMM</name>
<dbReference type="SMART" id="SM00420">
    <property type="entry name" value="HTH_DEOR"/>
    <property type="match status" value="1"/>
</dbReference>
<dbReference type="EMBL" id="SLWF01000014">
    <property type="protein sequence ID" value="TCN83616.1"/>
    <property type="molecule type" value="Genomic_DNA"/>
</dbReference>
<comment type="caution">
    <text evidence="4">The sequence shown here is derived from an EMBL/GenBank/DDBJ whole genome shotgun (WGS) entry which is preliminary data.</text>
</comment>